<dbReference type="EMBL" id="LGUC01000002">
    <property type="protein sequence ID" value="KPN28983.1"/>
    <property type="molecule type" value="Genomic_DNA"/>
</dbReference>
<dbReference type="AlphaFoldDB" id="A0A0P7G708"/>
<sequence length="84" mass="9716">MDHYWINWVEPERSMLVGWHQDDTHPEFGEIHLQVNAGDTTIEHGPAAFIDSHPLDVLSKRLTQLPEVVTAVRWKDGRPTEVDF</sequence>
<evidence type="ECO:0000313" key="1">
    <source>
        <dbReference type="EMBL" id="KPN28983.1"/>
    </source>
</evidence>
<dbReference type="Proteomes" id="UP000050535">
    <property type="component" value="Unassembled WGS sequence"/>
</dbReference>
<evidence type="ECO:0000313" key="2">
    <source>
        <dbReference type="Proteomes" id="UP000050535"/>
    </source>
</evidence>
<protein>
    <submittedName>
        <fullName evidence="1">Uncharacterized protein</fullName>
    </submittedName>
</protein>
<keyword evidence="2" id="KW-1185">Reference proteome</keyword>
<gene>
    <name evidence="1" type="ORF">SY89_03217</name>
</gene>
<organism evidence="1 2">
    <name type="scientific">Halolamina pelagica</name>
    <dbReference type="NCBI Taxonomy" id="699431"/>
    <lineage>
        <taxon>Archaea</taxon>
        <taxon>Methanobacteriati</taxon>
        <taxon>Methanobacteriota</taxon>
        <taxon>Stenosarchaea group</taxon>
        <taxon>Halobacteria</taxon>
        <taxon>Halobacteriales</taxon>
        <taxon>Haloferacaceae</taxon>
    </lineage>
</organism>
<comment type="caution">
    <text evidence="1">The sequence shown here is derived from an EMBL/GenBank/DDBJ whole genome shotgun (WGS) entry which is preliminary data.</text>
</comment>
<name>A0A0P7G708_9EURY</name>
<dbReference type="PATRIC" id="fig|699431.3.peg.3297"/>
<proteinExistence type="predicted"/>
<reference evidence="2" key="1">
    <citation type="submission" date="2013-11" db="EMBL/GenBank/DDBJ databases">
        <authorList>
            <person name="Hoang H.T."/>
            <person name="Killian M.L."/>
            <person name="Madson D.M."/>
            <person name="Arruda P.H.E."/>
            <person name="Sun D."/>
            <person name="Schwartz K.J."/>
            <person name="Yoon K."/>
        </authorList>
    </citation>
    <scope>NUCLEOTIDE SEQUENCE [LARGE SCALE GENOMIC DNA]</scope>
    <source>
        <strain evidence="2">CDK2</strain>
    </source>
</reference>
<accession>A0A0P7G708</accession>